<dbReference type="AlphaFoldDB" id="A0A699VTY9"/>
<feature type="non-terminal residue" evidence="2">
    <location>
        <position position="156"/>
    </location>
</feature>
<reference evidence="2" key="1">
    <citation type="journal article" date="2019" name="Sci. Rep.">
        <title>Draft genome of Tanacetum cinerariifolium, the natural source of mosquito coil.</title>
        <authorList>
            <person name="Yamashiro T."/>
            <person name="Shiraishi A."/>
            <person name="Satake H."/>
            <person name="Nakayama K."/>
        </authorList>
    </citation>
    <scope>NUCLEOTIDE SEQUENCE</scope>
</reference>
<evidence type="ECO:0000313" key="2">
    <source>
        <dbReference type="EMBL" id="GFD38677.1"/>
    </source>
</evidence>
<gene>
    <name evidence="2" type="ORF">Tci_910646</name>
</gene>
<proteinExistence type="predicted"/>
<accession>A0A699VTY9</accession>
<dbReference type="EMBL" id="BKCJ011504162">
    <property type="protein sequence ID" value="GFD38677.1"/>
    <property type="molecule type" value="Genomic_DNA"/>
</dbReference>
<feature type="region of interest" description="Disordered" evidence="1">
    <location>
        <begin position="69"/>
        <end position="131"/>
    </location>
</feature>
<organism evidence="2">
    <name type="scientific">Tanacetum cinerariifolium</name>
    <name type="common">Dalmatian daisy</name>
    <name type="synonym">Chrysanthemum cinerariifolium</name>
    <dbReference type="NCBI Taxonomy" id="118510"/>
    <lineage>
        <taxon>Eukaryota</taxon>
        <taxon>Viridiplantae</taxon>
        <taxon>Streptophyta</taxon>
        <taxon>Embryophyta</taxon>
        <taxon>Tracheophyta</taxon>
        <taxon>Spermatophyta</taxon>
        <taxon>Magnoliopsida</taxon>
        <taxon>eudicotyledons</taxon>
        <taxon>Gunneridae</taxon>
        <taxon>Pentapetalae</taxon>
        <taxon>asterids</taxon>
        <taxon>campanulids</taxon>
        <taxon>Asterales</taxon>
        <taxon>Asteraceae</taxon>
        <taxon>Asteroideae</taxon>
        <taxon>Anthemideae</taxon>
        <taxon>Anthemidinae</taxon>
        <taxon>Tanacetum</taxon>
    </lineage>
</organism>
<name>A0A699VTY9_TANCI</name>
<sequence length="156" mass="17487">MNFLENKHNATGSGPTWLFNINSLTMSLNYQPVTAGNQTNSSAGFQDKFDAEKTEEEVDQQYVFFPMWYSGSTNPQNNDKDSAFDDKEHDFNAKKPESKVILSPSSIAQSRKQDDKTKKEAKGNSPVESFTEYRDLNAEFGDCFDNSSNEVNVVGS</sequence>
<evidence type="ECO:0000256" key="1">
    <source>
        <dbReference type="SAM" id="MobiDB-lite"/>
    </source>
</evidence>
<protein>
    <submittedName>
        <fullName evidence="2">Uncharacterized protein</fullName>
    </submittedName>
</protein>
<feature type="compositionally biased region" description="Basic and acidic residues" evidence="1">
    <location>
        <begin position="78"/>
        <end position="98"/>
    </location>
</feature>
<comment type="caution">
    <text evidence="2">The sequence shown here is derived from an EMBL/GenBank/DDBJ whole genome shotgun (WGS) entry which is preliminary data.</text>
</comment>
<feature type="compositionally biased region" description="Basic and acidic residues" evidence="1">
    <location>
        <begin position="111"/>
        <end position="122"/>
    </location>
</feature>